<dbReference type="Proteomes" id="UP000600865">
    <property type="component" value="Unassembled WGS sequence"/>
</dbReference>
<proteinExistence type="predicted"/>
<organism evidence="2 3">
    <name type="scientific">Litorimonas cladophorae</name>
    <dbReference type="NCBI Taxonomy" id="1220491"/>
    <lineage>
        <taxon>Bacteria</taxon>
        <taxon>Pseudomonadati</taxon>
        <taxon>Pseudomonadota</taxon>
        <taxon>Alphaproteobacteria</taxon>
        <taxon>Maricaulales</taxon>
        <taxon>Robiginitomaculaceae</taxon>
    </lineage>
</organism>
<dbReference type="InterPro" id="IPR000182">
    <property type="entry name" value="GNAT_dom"/>
</dbReference>
<evidence type="ECO:0000313" key="2">
    <source>
        <dbReference type="EMBL" id="GGX75601.1"/>
    </source>
</evidence>
<dbReference type="SUPFAM" id="SSF55729">
    <property type="entry name" value="Acyl-CoA N-acyltransferases (Nat)"/>
    <property type="match status" value="1"/>
</dbReference>
<dbReference type="InterPro" id="IPR052777">
    <property type="entry name" value="Acetyltransferase_Enz"/>
</dbReference>
<dbReference type="EMBL" id="BMYV01000003">
    <property type="protein sequence ID" value="GGX75601.1"/>
    <property type="molecule type" value="Genomic_DNA"/>
</dbReference>
<gene>
    <name evidence="2" type="ORF">GCM10011309_27330</name>
</gene>
<dbReference type="Pfam" id="PF00583">
    <property type="entry name" value="Acetyltransf_1"/>
    <property type="match status" value="1"/>
</dbReference>
<sequence length="155" mass="17402">MSDVQIKRADTPQDIADVRDIFIEYLNFVEAFLGQSLAFQNTDTEFADFPHTYDALFLASLGAEPVAACGIKPFNGKICELKRLYCRPAGRGHGLGRKLTEAAILAARKMGYTTMYLDTDHGLTHANSVYESIGFRDIEKYYDNPMDSRFMALDL</sequence>
<protein>
    <submittedName>
        <fullName evidence="2">N-acetyltransferase</fullName>
    </submittedName>
</protein>
<comment type="caution">
    <text evidence="2">The sequence shown here is derived from an EMBL/GenBank/DDBJ whole genome shotgun (WGS) entry which is preliminary data.</text>
</comment>
<evidence type="ECO:0000259" key="1">
    <source>
        <dbReference type="PROSITE" id="PS51186"/>
    </source>
</evidence>
<dbReference type="PANTHER" id="PTHR43305:SF1">
    <property type="entry name" value="FAMILY N-ACETYLTRANSFERASE, PUTATIVE (AFU_ORTHOLOGUE AFUA_2G01380)-RELATED"/>
    <property type="match status" value="1"/>
</dbReference>
<dbReference type="PROSITE" id="PS51186">
    <property type="entry name" value="GNAT"/>
    <property type="match status" value="1"/>
</dbReference>
<dbReference type="RefSeq" id="WP_189587106.1">
    <property type="nucleotide sequence ID" value="NZ_BMYV01000003.1"/>
</dbReference>
<dbReference type="CDD" id="cd04301">
    <property type="entry name" value="NAT_SF"/>
    <property type="match status" value="1"/>
</dbReference>
<dbReference type="Gene3D" id="3.40.630.30">
    <property type="match status" value="1"/>
</dbReference>
<keyword evidence="3" id="KW-1185">Reference proteome</keyword>
<accession>A0A918KVL4</accession>
<dbReference type="GO" id="GO:0016747">
    <property type="term" value="F:acyltransferase activity, transferring groups other than amino-acyl groups"/>
    <property type="evidence" value="ECO:0007669"/>
    <property type="project" value="InterPro"/>
</dbReference>
<feature type="domain" description="N-acetyltransferase" evidence="1">
    <location>
        <begin position="4"/>
        <end position="155"/>
    </location>
</feature>
<reference evidence="2 3" key="1">
    <citation type="journal article" date="2014" name="Int. J. Syst. Evol. Microbiol.">
        <title>Complete genome sequence of Corynebacterium casei LMG S-19264T (=DSM 44701T), isolated from a smear-ripened cheese.</title>
        <authorList>
            <consortium name="US DOE Joint Genome Institute (JGI-PGF)"/>
            <person name="Walter F."/>
            <person name="Albersmeier A."/>
            <person name="Kalinowski J."/>
            <person name="Ruckert C."/>
        </authorList>
    </citation>
    <scope>NUCLEOTIDE SEQUENCE [LARGE SCALE GENOMIC DNA]</scope>
    <source>
        <strain evidence="2 3">KCTC 23968</strain>
    </source>
</reference>
<dbReference type="InterPro" id="IPR016181">
    <property type="entry name" value="Acyl_CoA_acyltransferase"/>
</dbReference>
<dbReference type="AlphaFoldDB" id="A0A918KVL4"/>
<name>A0A918KVL4_9PROT</name>
<dbReference type="PANTHER" id="PTHR43305">
    <property type="entry name" value="FAMILY N-ACETYLTRANSFERASE, PUTATIVE (AFU_ORTHOLOGUE AFUA_2G01380)-RELATED"/>
    <property type="match status" value="1"/>
</dbReference>
<evidence type="ECO:0000313" key="3">
    <source>
        <dbReference type="Proteomes" id="UP000600865"/>
    </source>
</evidence>